<evidence type="ECO:0000256" key="1">
    <source>
        <dbReference type="SAM" id="SignalP"/>
    </source>
</evidence>
<keyword evidence="3" id="KW-1185">Reference proteome</keyword>
<name>A0AA42B875_9GAMM</name>
<reference evidence="2 3" key="1">
    <citation type="journal article" date="2013" name="Antonie Van Leeuwenhoek">
        <title>Echinimonas agarilytica gen. nov., sp. nov., a new gammaproteobacterium isolated from the sea urchin Strongylocentrotus intermedius.</title>
        <authorList>
            <person name="Nedashkovskaya O.I."/>
            <person name="Stenkova A.M."/>
            <person name="Zhukova N.V."/>
            <person name="Van Trappen S."/>
            <person name="Lee J.S."/>
            <person name="Kim S.B."/>
        </authorList>
    </citation>
    <scope>NUCLEOTIDE SEQUENCE [LARGE SCALE GENOMIC DNA]</scope>
    <source>
        <strain evidence="2 3">KMM 6351</strain>
    </source>
</reference>
<dbReference type="Proteomes" id="UP001165393">
    <property type="component" value="Unassembled WGS sequence"/>
</dbReference>
<proteinExistence type="predicted"/>
<dbReference type="Gene3D" id="2.40.128.140">
    <property type="entry name" value="Outer membrane protein"/>
    <property type="match status" value="1"/>
</dbReference>
<evidence type="ECO:0000313" key="2">
    <source>
        <dbReference type="EMBL" id="MCM2680589.1"/>
    </source>
</evidence>
<organism evidence="2 3">
    <name type="scientific">Echinimonas agarilytica</name>
    <dbReference type="NCBI Taxonomy" id="1215918"/>
    <lineage>
        <taxon>Bacteria</taxon>
        <taxon>Pseudomonadati</taxon>
        <taxon>Pseudomonadota</taxon>
        <taxon>Gammaproteobacteria</taxon>
        <taxon>Alteromonadales</taxon>
        <taxon>Echinimonadaceae</taxon>
        <taxon>Echinimonas</taxon>
    </lineage>
</organism>
<dbReference type="InterPro" id="IPR037107">
    <property type="entry name" value="Put_OMP_sf"/>
</dbReference>
<dbReference type="AlphaFoldDB" id="A0AA42B875"/>
<feature type="chain" id="PRO_5041359923" evidence="1">
    <location>
        <begin position="26"/>
        <end position="346"/>
    </location>
</feature>
<dbReference type="Pfam" id="PF09982">
    <property type="entry name" value="LpxR"/>
    <property type="match status" value="1"/>
</dbReference>
<keyword evidence="1" id="KW-0732">Signal</keyword>
<dbReference type="InterPro" id="IPR018707">
    <property type="entry name" value="LpxR"/>
</dbReference>
<comment type="caution">
    <text evidence="2">The sequence shown here is derived from an EMBL/GenBank/DDBJ whole genome shotgun (WGS) entry which is preliminary data.</text>
</comment>
<accession>A0AA42B875</accession>
<protein>
    <submittedName>
        <fullName evidence="2">Lipid A deacylase LpxR family protein</fullName>
    </submittedName>
</protein>
<sequence>MRTQSKKILSSAIVASALLSAKTVAEDRLFRFEFANDAMTFSDNMYTNGISLQWHSQAFENWQQAQEQNWFAGLGGAIAQYGWALESWAPSAHHRHAVSLSQYIQTPEDLDARDLIIDDVPYAGALIISNSWYSYDQSDFSGWQLDVGLVGPNSFAEHVQKGVHNLIGSDTPRGWEHQLKSEPIVNMTYQRKHKFWRSPASHEFESDVAWNVTAALGNFYTGAGAGLEWRWGRPNQTGFQDGQNLVGRSVFKETEGNIAKGSWHISGQLQLNYVAQDIFLDGNTWKDSHSVDKEPVYASMGLGAHYHWQNWAVHMRYWMTSNIVRSDLAHTDNNMNYGSLLFEYRY</sequence>
<dbReference type="RefSeq" id="WP_251262052.1">
    <property type="nucleotide sequence ID" value="NZ_JAMQGP010000006.1"/>
</dbReference>
<dbReference type="EMBL" id="JAMQGP010000006">
    <property type="protein sequence ID" value="MCM2680589.1"/>
    <property type="molecule type" value="Genomic_DNA"/>
</dbReference>
<evidence type="ECO:0000313" key="3">
    <source>
        <dbReference type="Proteomes" id="UP001165393"/>
    </source>
</evidence>
<feature type="signal peptide" evidence="1">
    <location>
        <begin position="1"/>
        <end position="25"/>
    </location>
</feature>
<gene>
    <name evidence="2" type="ORF">NAF29_13050</name>
</gene>